<sequence>MNFPPAAFKSDLIGWYLPARYSNRTASSLSRAAKSLSGAANSLSYAESRLRPRARRAFKILRPFFVAMRERKP</sequence>
<gene>
    <name evidence="1" type="ORF">MNBD_ALPHA11-1866</name>
</gene>
<reference evidence="1" key="1">
    <citation type="submission" date="2018-06" db="EMBL/GenBank/DDBJ databases">
        <authorList>
            <person name="Zhirakovskaya E."/>
        </authorList>
    </citation>
    <scope>NUCLEOTIDE SEQUENCE</scope>
</reference>
<evidence type="ECO:0000313" key="1">
    <source>
        <dbReference type="EMBL" id="VAW19519.1"/>
    </source>
</evidence>
<protein>
    <submittedName>
        <fullName evidence="1">Uncharacterized protein</fullName>
    </submittedName>
</protein>
<organism evidence="1">
    <name type="scientific">hydrothermal vent metagenome</name>
    <dbReference type="NCBI Taxonomy" id="652676"/>
    <lineage>
        <taxon>unclassified sequences</taxon>
        <taxon>metagenomes</taxon>
        <taxon>ecological metagenomes</taxon>
    </lineage>
</organism>
<accession>A0A3B0U4Z6</accession>
<dbReference type="EMBL" id="UOEQ01000224">
    <property type="protein sequence ID" value="VAW19519.1"/>
    <property type="molecule type" value="Genomic_DNA"/>
</dbReference>
<dbReference type="AlphaFoldDB" id="A0A3B0U4Z6"/>
<name>A0A3B0U4Z6_9ZZZZ</name>
<proteinExistence type="predicted"/>